<evidence type="ECO:0000313" key="2">
    <source>
        <dbReference type="Proteomes" id="UP000093000"/>
    </source>
</evidence>
<evidence type="ECO:0000313" key="1">
    <source>
        <dbReference type="EMBL" id="OBZ87993.1"/>
    </source>
</evidence>
<accession>A0A1C7NFV4</accession>
<dbReference type="InParanoid" id="A0A1C7NFV4"/>
<protein>
    <submittedName>
        <fullName evidence="1">Uncharacterized protein</fullName>
    </submittedName>
</protein>
<name>A0A1C7NFV4_9FUNG</name>
<dbReference type="EMBL" id="LUGH01000183">
    <property type="protein sequence ID" value="OBZ87993.1"/>
    <property type="molecule type" value="Genomic_DNA"/>
</dbReference>
<keyword evidence="2" id="KW-1185">Reference proteome</keyword>
<gene>
    <name evidence="1" type="ORF">A0J61_03963</name>
</gene>
<proteinExistence type="predicted"/>
<dbReference type="Proteomes" id="UP000093000">
    <property type="component" value="Unassembled WGS sequence"/>
</dbReference>
<sequence length="85" mass="10029">MFNQNLLASQDTMLYQHETSFRFMKWKSVPVQTKDANHYALLFVLQRPIEVLTILSSILHRFAELATLKFPKAPGKYLMRLLLFK</sequence>
<dbReference type="AlphaFoldDB" id="A0A1C7NFV4"/>
<organism evidence="1 2">
    <name type="scientific">Choanephora cucurbitarum</name>
    <dbReference type="NCBI Taxonomy" id="101091"/>
    <lineage>
        <taxon>Eukaryota</taxon>
        <taxon>Fungi</taxon>
        <taxon>Fungi incertae sedis</taxon>
        <taxon>Mucoromycota</taxon>
        <taxon>Mucoromycotina</taxon>
        <taxon>Mucoromycetes</taxon>
        <taxon>Mucorales</taxon>
        <taxon>Mucorineae</taxon>
        <taxon>Choanephoraceae</taxon>
        <taxon>Choanephoroideae</taxon>
        <taxon>Choanephora</taxon>
    </lineage>
</organism>
<reference evidence="1 2" key="1">
    <citation type="submission" date="2016-03" db="EMBL/GenBank/DDBJ databases">
        <title>Choanephora cucurbitarum.</title>
        <authorList>
            <person name="Min B."/>
            <person name="Park H."/>
            <person name="Park J.-H."/>
            <person name="Shin H.-D."/>
            <person name="Choi I.-G."/>
        </authorList>
    </citation>
    <scope>NUCLEOTIDE SEQUENCE [LARGE SCALE GENOMIC DNA]</scope>
    <source>
        <strain evidence="1 2">KUS-F28377</strain>
    </source>
</reference>
<comment type="caution">
    <text evidence="1">The sequence shown here is derived from an EMBL/GenBank/DDBJ whole genome shotgun (WGS) entry which is preliminary data.</text>
</comment>